<evidence type="ECO:0000313" key="18">
    <source>
        <dbReference type="Proteomes" id="UP000316270"/>
    </source>
</evidence>
<organism evidence="17 18">
    <name type="scientific">Venturia effusa</name>
    <dbReference type="NCBI Taxonomy" id="50376"/>
    <lineage>
        <taxon>Eukaryota</taxon>
        <taxon>Fungi</taxon>
        <taxon>Dikarya</taxon>
        <taxon>Ascomycota</taxon>
        <taxon>Pezizomycotina</taxon>
        <taxon>Dothideomycetes</taxon>
        <taxon>Pleosporomycetidae</taxon>
        <taxon>Venturiales</taxon>
        <taxon>Venturiaceae</taxon>
        <taxon>Venturia</taxon>
    </lineage>
</organism>
<evidence type="ECO:0000256" key="16">
    <source>
        <dbReference type="SAM" id="SignalP"/>
    </source>
</evidence>
<dbReference type="Proteomes" id="UP000316270">
    <property type="component" value="Chromosome 9"/>
</dbReference>
<dbReference type="EMBL" id="CP042193">
    <property type="protein sequence ID" value="QDS73533.1"/>
    <property type="molecule type" value="Genomic_DNA"/>
</dbReference>
<evidence type="ECO:0000256" key="13">
    <source>
        <dbReference type="ARBA" id="ARBA00038933"/>
    </source>
</evidence>
<evidence type="ECO:0000256" key="9">
    <source>
        <dbReference type="ARBA" id="ARBA00023295"/>
    </source>
</evidence>
<feature type="chain" id="PRO_5021849421" description="galacturonan 1,4-alpha-galacturonidase" evidence="16">
    <location>
        <begin position="21"/>
        <end position="458"/>
    </location>
</feature>
<evidence type="ECO:0000256" key="15">
    <source>
        <dbReference type="RuleBase" id="RU361169"/>
    </source>
</evidence>
<dbReference type="InterPro" id="IPR000743">
    <property type="entry name" value="Glyco_hydro_28"/>
</dbReference>
<comment type="similarity">
    <text evidence="2 15">Belongs to the glycosyl hydrolase 28 family.</text>
</comment>
<dbReference type="PANTHER" id="PTHR31736">
    <property type="match status" value="1"/>
</dbReference>
<evidence type="ECO:0000256" key="11">
    <source>
        <dbReference type="ARBA" id="ARBA00023326"/>
    </source>
</evidence>
<reference evidence="17 18" key="1">
    <citation type="submission" date="2019-07" db="EMBL/GenBank/DDBJ databases">
        <title>Finished genome of Venturia effusa.</title>
        <authorList>
            <person name="Young C.A."/>
            <person name="Cox M.P."/>
            <person name="Ganley A.R.D."/>
            <person name="David W.J."/>
        </authorList>
    </citation>
    <scope>NUCLEOTIDE SEQUENCE [LARGE SCALE GENOMIC DNA]</scope>
    <source>
        <strain evidence="18">albino</strain>
    </source>
</reference>
<evidence type="ECO:0000256" key="3">
    <source>
        <dbReference type="ARBA" id="ARBA00022525"/>
    </source>
</evidence>
<keyword evidence="18" id="KW-1185">Reference proteome</keyword>
<accession>A0A517LD18</accession>
<evidence type="ECO:0000256" key="6">
    <source>
        <dbReference type="ARBA" id="ARBA00023157"/>
    </source>
</evidence>
<dbReference type="GO" id="GO:0004650">
    <property type="term" value="F:polygalacturonase activity"/>
    <property type="evidence" value="ECO:0007669"/>
    <property type="project" value="InterPro"/>
</dbReference>
<comment type="function">
    <text evidence="12">Specific in hydrolyzing the terminal glycosidic bond of polygalacturonic acid and oligogalacturonates.</text>
</comment>
<proteinExistence type="inferred from homology"/>
<evidence type="ECO:0000256" key="12">
    <source>
        <dbReference type="ARBA" id="ARBA00037312"/>
    </source>
</evidence>
<dbReference type="EC" id="3.2.1.67" evidence="13"/>
<evidence type="ECO:0000256" key="10">
    <source>
        <dbReference type="ARBA" id="ARBA00023316"/>
    </source>
</evidence>
<evidence type="ECO:0000256" key="14">
    <source>
        <dbReference type="ARBA" id="ARBA00048766"/>
    </source>
</evidence>
<dbReference type="GO" id="GO:0000272">
    <property type="term" value="P:polysaccharide catabolic process"/>
    <property type="evidence" value="ECO:0007669"/>
    <property type="project" value="UniProtKB-KW"/>
</dbReference>
<dbReference type="AlphaFoldDB" id="A0A517LD18"/>
<keyword evidence="10" id="KW-0961">Cell wall biogenesis/degradation</keyword>
<comment type="catalytic activity">
    <reaction evidence="14">
        <text>[(1-&gt;4)-alpha-D-galacturonosyl](n) + H2O = alpha-D-galacturonate + [(1-&gt;4)-alpha-D-galacturonosyl](n-1)</text>
        <dbReference type="Rhea" id="RHEA:14117"/>
        <dbReference type="Rhea" id="RHEA-COMP:14570"/>
        <dbReference type="Rhea" id="RHEA-COMP:14572"/>
        <dbReference type="ChEBI" id="CHEBI:15377"/>
        <dbReference type="ChEBI" id="CHEBI:58658"/>
        <dbReference type="ChEBI" id="CHEBI:140523"/>
        <dbReference type="EC" id="3.2.1.67"/>
    </reaction>
</comment>
<evidence type="ECO:0000313" key="17">
    <source>
        <dbReference type="EMBL" id="QDS73533.1"/>
    </source>
</evidence>
<dbReference type="InterPro" id="IPR012334">
    <property type="entry name" value="Pectin_lyas_fold"/>
</dbReference>
<dbReference type="InterPro" id="IPR011050">
    <property type="entry name" value="Pectin_lyase_fold/virulence"/>
</dbReference>
<dbReference type="GO" id="GO:0071555">
    <property type="term" value="P:cell wall organization"/>
    <property type="evidence" value="ECO:0007669"/>
    <property type="project" value="UniProtKB-KW"/>
</dbReference>
<keyword evidence="11" id="KW-0624">Polysaccharide degradation</keyword>
<dbReference type="Pfam" id="PF00295">
    <property type="entry name" value="Glyco_hydro_28"/>
    <property type="match status" value="1"/>
</dbReference>
<evidence type="ECO:0000256" key="2">
    <source>
        <dbReference type="ARBA" id="ARBA00008834"/>
    </source>
</evidence>
<name>A0A517LD18_9PEZI</name>
<keyword evidence="6" id="KW-1015">Disulfide bond</keyword>
<evidence type="ECO:0000256" key="8">
    <source>
        <dbReference type="ARBA" id="ARBA00023277"/>
    </source>
</evidence>
<dbReference type="STRING" id="50376.A0A517LD18"/>
<feature type="signal peptide" evidence="16">
    <location>
        <begin position="1"/>
        <end position="20"/>
    </location>
</feature>
<dbReference type="SUPFAM" id="SSF51126">
    <property type="entry name" value="Pectin lyase-like"/>
    <property type="match status" value="1"/>
</dbReference>
<dbReference type="OrthoDB" id="339764at2759"/>
<keyword evidence="5 15" id="KW-0378">Hydrolase</keyword>
<keyword evidence="8" id="KW-0119">Carbohydrate metabolism</keyword>
<dbReference type="GO" id="GO:0047911">
    <property type="term" value="F:galacturan 1,4-alpha-galacturonidase activity"/>
    <property type="evidence" value="ECO:0007669"/>
    <property type="project" value="UniProtKB-EC"/>
</dbReference>
<sequence length="458" mass="49344">MSFAMLCWNKILTFLFLGWAANHFVTGHGGRTAREQRQCTVIPLGPLQNDVPQIQKAFEECNNGGRVIFLSGQTYRIAEKIRVNITNVEIDWSGVWLVSIAKHGCNIGLTLREMTSDLDYWRKNSFPVAFQNHAAGIVFSGSDITINANGIGGVHGNGEAWYSDEMTVVKPGRPMPFVLWNVSNVAVHGFSVWQPPLWGFNIMGGFNIEVTNLYVNATAAKAPWGANWLKNTDGFDTMDVNNCTLSGLTYQGGDDCIAIKPRSYNIGISNVTCRGGNGIAVGSLGQYEEDSSVVNVTVRDVKIKRYNEDMHNSAQIKTWIGVPALQGKSDYESAGLPRGGGTGVARNITFTNFEVEGADAGPFITQNSGKTKRSASGTSKMEVSQIIFENFSGYLSDAAKKEGVIGGVSCSKVKPCHDIAFKDIKLRIGKNAIGNDIAGKCTDNAKGGVTGLSGGGCE</sequence>
<keyword evidence="4 16" id="KW-0732">Signal</keyword>
<gene>
    <name evidence="17" type="ORF">FKW77_009618</name>
</gene>
<comment type="subcellular location">
    <subcellularLocation>
        <location evidence="1">Secreted</location>
    </subcellularLocation>
</comment>
<keyword evidence="9 15" id="KW-0326">Glycosidase</keyword>
<evidence type="ECO:0000256" key="5">
    <source>
        <dbReference type="ARBA" id="ARBA00022801"/>
    </source>
</evidence>
<dbReference type="Gene3D" id="2.160.20.10">
    <property type="entry name" value="Single-stranded right-handed beta-helix, Pectin lyase-like"/>
    <property type="match status" value="1"/>
</dbReference>
<evidence type="ECO:0000256" key="7">
    <source>
        <dbReference type="ARBA" id="ARBA00023180"/>
    </source>
</evidence>
<protein>
    <recommendedName>
        <fullName evidence="13">galacturonan 1,4-alpha-galacturonidase</fullName>
        <ecNumber evidence="13">3.2.1.67</ecNumber>
    </recommendedName>
</protein>
<dbReference type="PANTHER" id="PTHR31736:SF12">
    <property type="entry name" value="EXO-POLYGALACTURONASE, PUTATIVE-RELATED"/>
    <property type="match status" value="1"/>
</dbReference>
<evidence type="ECO:0000256" key="1">
    <source>
        <dbReference type="ARBA" id="ARBA00004613"/>
    </source>
</evidence>
<keyword evidence="7" id="KW-0325">Glycoprotein</keyword>
<keyword evidence="3" id="KW-0964">Secreted</keyword>
<dbReference type="GO" id="GO:0005576">
    <property type="term" value="C:extracellular region"/>
    <property type="evidence" value="ECO:0007669"/>
    <property type="project" value="UniProtKB-SubCell"/>
</dbReference>
<evidence type="ECO:0000256" key="4">
    <source>
        <dbReference type="ARBA" id="ARBA00022729"/>
    </source>
</evidence>